<dbReference type="Proteomes" id="UP000694397">
    <property type="component" value="Chromosome 2"/>
</dbReference>
<sequence length="251" mass="28165">MPLFPQDPARLSKRTKQVHVELHLRHITSPVRAWRNSVTPKRRAAAAAFYLYIRYSETLGFSRVPVVFCLTASTRALYEKKLLRLLNVTSNPTPTSTVDTNQYSEEEDDCSGRGVGEPMDYLLHCSPQDVLTEMFPDMVRTPTGISATCRRPIKGAAGRPVQFKYPSTPSSPGTKEREKLQQQLVPVWIQIVVFLFVTSFLYLIYGATTDGLINPFTALVTAWNHNKGDMEEVQAFDALQDPAVPFLAGED</sequence>
<dbReference type="AlphaFoldDB" id="A0A8C9WSH2"/>
<dbReference type="InterPro" id="IPR051656">
    <property type="entry name" value="LEM_domain"/>
</dbReference>
<dbReference type="OrthoDB" id="6363067at2759"/>
<dbReference type="PANTHER" id="PTHR12019:SF22">
    <property type="entry name" value="LAMINA-ASSOCIATED POLYPEPTIDE 2, ISOFORMS BETA_GAMMA"/>
    <property type="match status" value="1"/>
</dbReference>
<evidence type="ECO:0000313" key="3">
    <source>
        <dbReference type="Proteomes" id="UP000694397"/>
    </source>
</evidence>
<reference evidence="2" key="2">
    <citation type="submission" date="2025-08" db="UniProtKB">
        <authorList>
            <consortium name="Ensembl"/>
        </authorList>
    </citation>
    <scope>IDENTIFICATION</scope>
</reference>
<name>A0A8C9WSH2_SCLFO</name>
<keyword evidence="3" id="KW-1185">Reference proteome</keyword>
<dbReference type="PANTHER" id="PTHR12019">
    <property type="entry name" value="LAMINA-ASSOCIATED POLYPEPTIDE THYMOPOIETIN"/>
    <property type="match status" value="1"/>
</dbReference>
<feature type="transmembrane region" description="Helical" evidence="1">
    <location>
        <begin position="184"/>
        <end position="205"/>
    </location>
</feature>
<organism evidence="2 3">
    <name type="scientific">Scleropages formosus</name>
    <name type="common">Asian bonytongue</name>
    <name type="synonym">Osteoglossum formosum</name>
    <dbReference type="NCBI Taxonomy" id="113540"/>
    <lineage>
        <taxon>Eukaryota</taxon>
        <taxon>Metazoa</taxon>
        <taxon>Chordata</taxon>
        <taxon>Craniata</taxon>
        <taxon>Vertebrata</taxon>
        <taxon>Euteleostomi</taxon>
        <taxon>Actinopterygii</taxon>
        <taxon>Neopterygii</taxon>
        <taxon>Teleostei</taxon>
        <taxon>Osteoglossocephala</taxon>
        <taxon>Osteoglossomorpha</taxon>
        <taxon>Osteoglossiformes</taxon>
        <taxon>Osteoglossidae</taxon>
        <taxon>Scleropages</taxon>
    </lineage>
</organism>
<evidence type="ECO:0000256" key="1">
    <source>
        <dbReference type="SAM" id="Phobius"/>
    </source>
</evidence>
<reference evidence="2 3" key="1">
    <citation type="submission" date="2019-04" db="EMBL/GenBank/DDBJ databases">
        <authorList>
            <consortium name="Wellcome Sanger Institute Data Sharing"/>
        </authorList>
    </citation>
    <scope>NUCLEOTIDE SEQUENCE [LARGE SCALE GENOMIC DNA]</scope>
</reference>
<keyword evidence="1" id="KW-1133">Transmembrane helix</keyword>
<evidence type="ECO:0000313" key="2">
    <source>
        <dbReference type="Ensembl" id="ENSSFOP00015078157.1"/>
    </source>
</evidence>
<reference evidence="2" key="3">
    <citation type="submission" date="2025-09" db="UniProtKB">
        <authorList>
            <consortium name="Ensembl"/>
        </authorList>
    </citation>
    <scope>IDENTIFICATION</scope>
</reference>
<keyword evidence="1" id="KW-0472">Membrane</keyword>
<protein>
    <submittedName>
        <fullName evidence="2">LEM domain containing 1</fullName>
    </submittedName>
</protein>
<dbReference type="GeneTree" id="ENSGT00940000154098"/>
<keyword evidence="1" id="KW-0812">Transmembrane</keyword>
<accession>A0A8C9WSH2</accession>
<proteinExistence type="predicted"/>
<dbReference type="Ensembl" id="ENSSFOT00015040707.1">
    <property type="protein sequence ID" value="ENSSFOP00015078157.1"/>
    <property type="gene ID" value="ENSSFOG00015027930.1"/>
</dbReference>